<dbReference type="InterPro" id="IPR034294">
    <property type="entry name" value="Aquaporin_transptr"/>
</dbReference>
<dbReference type="PANTHER" id="PTHR19139">
    <property type="entry name" value="AQUAPORIN TRANSPORTER"/>
    <property type="match status" value="1"/>
</dbReference>
<evidence type="ECO:0000313" key="12">
    <source>
        <dbReference type="Proteomes" id="UP000030641"/>
    </source>
</evidence>
<dbReference type="InterPro" id="IPR023271">
    <property type="entry name" value="Aquaporin-like"/>
</dbReference>
<protein>
    <recommendedName>
        <fullName evidence="13">Aquaporin</fullName>
    </recommendedName>
</protein>
<keyword evidence="7 10" id="KW-0472">Membrane</keyword>
<comment type="subcellular location">
    <subcellularLocation>
        <location evidence="1">Membrane</location>
        <topology evidence="1">Multi-pass membrane protein</topology>
    </subcellularLocation>
</comment>
<dbReference type="EMBL" id="KL584769">
    <property type="protein sequence ID" value="KEQ92643.1"/>
    <property type="molecule type" value="Genomic_DNA"/>
</dbReference>
<dbReference type="GeneID" id="25370516"/>
<dbReference type="STRING" id="1043005.A0A074Y4F6"/>
<keyword evidence="12" id="KW-1185">Reference proteome</keyword>
<evidence type="ECO:0000256" key="9">
    <source>
        <dbReference type="RuleBase" id="RU000477"/>
    </source>
</evidence>
<evidence type="ECO:0000256" key="1">
    <source>
        <dbReference type="ARBA" id="ARBA00004141"/>
    </source>
</evidence>
<dbReference type="FunFam" id="1.20.1080.10:FF:000014">
    <property type="entry name" value="Aquaporin 1"/>
    <property type="match status" value="1"/>
</dbReference>
<dbReference type="PRINTS" id="PR00783">
    <property type="entry name" value="MINTRINSICP"/>
</dbReference>
<dbReference type="PROSITE" id="PS51257">
    <property type="entry name" value="PROKAR_LIPOPROTEIN"/>
    <property type="match status" value="1"/>
</dbReference>
<dbReference type="PANTHER" id="PTHR19139:SF283">
    <property type="entry name" value="AQUAPORIN"/>
    <property type="match status" value="1"/>
</dbReference>
<keyword evidence="5" id="KW-0677">Repeat</keyword>
<evidence type="ECO:0000256" key="8">
    <source>
        <dbReference type="ARBA" id="ARBA00034651"/>
    </source>
</evidence>
<sequence>MAGGQQRGNKWKNHFVAASGEFVGTFFFLFLAFSCQLMAFEQAGDQAANGSISSSTAIYISLGFGMSLLVAVWILYRISGGLFNPAVTFALVICGQLPPLRGLLLFPAQILGSIVAAALVSCILPGDIKATRTVLAPGMSAAQGVFFEMFLTAFLVITVLMLAAEKSKDTFMAPIGIGMALFVAELAGVYYTGGSLNPARSFGPCVAAADFNTSHWIYWVGPLLGSAIASGYYRFVKYFDYEEANPDQDSAGADEIV</sequence>
<comment type="catalytic activity">
    <reaction evidence="8">
        <text>H2O(in) = H2O(out)</text>
        <dbReference type="Rhea" id="RHEA:29667"/>
        <dbReference type="ChEBI" id="CHEBI:15377"/>
    </reaction>
</comment>
<dbReference type="Proteomes" id="UP000030641">
    <property type="component" value="Unassembled WGS sequence"/>
</dbReference>
<evidence type="ECO:0000256" key="4">
    <source>
        <dbReference type="ARBA" id="ARBA00022692"/>
    </source>
</evidence>
<feature type="transmembrane region" description="Helical" evidence="10">
    <location>
        <begin position="104"/>
        <end position="124"/>
    </location>
</feature>
<dbReference type="InParanoid" id="A0A074Y4F6"/>
<evidence type="ECO:0000256" key="10">
    <source>
        <dbReference type="SAM" id="Phobius"/>
    </source>
</evidence>
<organism evidence="11 12">
    <name type="scientific">Aureobasidium subglaciale (strain EXF-2481)</name>
    <name type="common">Aureobasidium pullulans var. subglaciale</name>
    <dbReference type="NCBI Taxonomy" id="1043005"/>
    <lineage>
        <taxon>Eukaryota</taxon>
        <taxon>Fungi</taxon>
        <taxon>Dikarya</taxon>
        <taxon>Ascomycota</taxon>
        <taxon>Pezizomycotina</taxon>
        <taxon>Dothideomycetes</taxon>
        <taxon>Dothideomycetidae</taxon>
        <taxon>Dothideales</taxon>
        <taxon>Saccotheciaceae</taxon>
        <taxon>Aureobasidium</taxon>
    </lineage>
</organism>
<accession>A0A074Y4F6</accession>
<dbReference type="GO" id="GO:0015250">
    <property type="term" value="F:water channel activity"/>
    <property type="evidence" value="ECO:0007669"/>
    <property type="project" value="TreeGrafter"/>
</dbReference>
<proteinExistence type="inferred from homology"/>
<dbReference type="Pfam" id="PF00230">
    <property type="entry name" value="MIP"/>
    <property type="match status" value="1"/>
</dbReference>
<name>A0A074Y4F6_AURSE</name>
<dbReference type="OrthoDB" id="3222at2759"/>
<evidence type="ECO:0000256" key="6">
    <source>
        <dbReference type="ARBA" id="ARBA00022989"/>
    </source>
</evidence>
<keyword evidence="6 10" id="KW-1133">Transmembrane helix</keyword>
<dbReference type="AlphaFoldDB" id="A0A074Y4F6"/>
<evidence type="ECO:0000313" key="11">
    <source>
        <dbReference type="EMBL" id="KEQ92643.1"/>
    </source>
</evidence>
<feature type="transmembrane region" description="Helical" evidence="10">
    <location>
        <begin position="145"/>
        <end position="164"/>
    </location>
</feature>
<dbReference type="RefSeq" id="XP_013341194.1">
    <property type="nucleotide sequence ID" value="XM_013485740.1"/>
</dbReference>
<dbReference type="HOGENOM" id="CLU_020019_1_4_1"/>
<dbReference type="InterPro" id="IPR000425">
    <property type="entry name" value="MIP"/>
</dbReference>
<comment type="similarity">
    <text evidence="2 9">Belongs to the MIP/aquaporin (TC 1.A.8) family.</text>
</comment>
<evidence type="ECO:0008006" key="13">
    <source>
        <dbReference type="Google" id="ProtNLM"/>
    </source>
</evidence>
<evidence type="ECO:0000256" key="3">
    <source>
        <dbReference type="ARBA" id="ARBA00022448"/>
    </source>
</evidence>
<dbReference type="SUPFAM" id="SSF81338">
    <property type="entry name" value="Aquaporin-like"/>
    <property type="match status" value="1"/>
</dbReference>
<dbReference type="GO" id="GO:0005886">
    <property type="term" value="C:plasma membrane"/>
    <property type="evidence" value="ECO:0007669"/>
    <property type="project" value="TreeGrafter"/>
</dbReference>
<dbReference type="OMA" id="MHYEEAN"/>
<feature type="transmembrane region" description="Helical" evidence="10">
    <location>
        <begin position="15"/>
        <end position="40"/>
    </location>
</feature>
<dbReference type="Gene3D" id="1.20.1080.10">
    <property type="entry name" value="Glycerol uptake facilitator protein"/>
    <property type="match status" value="1"/>
</dbReference>
<keyword evidence="4 9" id="KW-0812">Transmembrane</keyword>
<reference evidence="11 12" key="1">
    <citation type="journal article" date="2014" name="BMC Genomics">
        <title>Genome sequencing of four Aureobasidium pullulans varieties: biotechnological potential, stress tolerance, and description of new species.</title>
        <authorList>
            <person name="Gostin Ar C."/>
            <person name="Ohm R.A."/>
            <person name="Kogej T."/>
            <person name="Sonjak S."/>
            <person name="Turk M."/>
            <person name="Zajc J."/>
            <person name="Zalar P."/>
            <person name="Grube M."/>
            <person name="Sun H."/>
            <person name="Han J."/>
            <person name="Sharma A."/>
            <person name="Chiniquy J."/>
            <person name="Ngan C.Y."/>
            <person name="Lipzen A."/>
            <person name="Barry K."/>
            <person name="Grigoriev I.V."/>
            <person name="Gunde-Cimerman N."/>
        </authorList>
    </citation>
    <scope>NUCLEOTIDE SEQUENCE [LARGE SCALE GENOMIC DNA]</scope>
    <source>
        <strain evidence="11 12">EXF-2481</strain>
    </source>
</reference>
<evidence type="ECO:0000256" key="5">
    <source>
        <dbReference type="ARBA" id="ARBA00022737"/>
    </source>
</evidence>
<keyword evidence="3 9" id="KW-0813">Transport</keyword>
<feature type="transmembrane region" description="Helical" evidence="10">
    <location>
        <begin position="170"/>
        <end position="191"/>
    </location>
</feature>
<dbReference type="FunCoup" id="A0A074Y4F6">
    <property type="interactions" value="237"/>
</dbReference>
<evidence type="ECO:0000256" key="2">
    <source>
        <dbReference type="ARBA" id="ARBA00006175"/>
    </source>
</evidence>
<gene>
    <name evidence="11" type="ORF">AUEXF2481DRAFT_68287</name>
</gene>
<feature type="transmembrane region" description="Helical" evidence="10">
    <location>
        <begin position="82"/>
        <end position="98"/>
    </location>
</feature>
<feature type="transmembrane region" description="Helical" evidence="10">
    <location>
        <begin position="52"/>
        <end position="75"/>
    </location>
</feature>
<evidence type="ECO:0000256" key="7">
    <source>
        <dbReference type="ARBA" id="ARBA00023136"/>
    </source>
</evidence>